<accession>A0ACC8XHA9</accession>
<evidence type="ECO:0000313" key="1">
    <source>
        <dbReference type="EMBL" id="ONI42908.1"/>
    </source>
</evidence>
<evidence type="ECO:0000313" key="2">
    <source>
        <dbReference type="Proteomes" id="UP000188637"/>
    </source>
</evidence>
<proteinExistence type="predicted"/>
<gene>
    <name evidence="1" type="ORF">AN640_07025</name>
</gene>
<comment type="caution">
    <text evidence="1">The sequence shown here is derived from an EMBL/GenBank/DDBJ whole genome shotgun (WGS) entry which is preliminary data.</text>
</comment>
<sequence length="325" mass="36523">MFSTICSEIIKYGIIFIVIFLLINKLILNDIQRINHSLSKVIGGDLEVVVDEHSLEEFSSLAHGINCTLSVLKHFITVAETKIDQELEFARSIQYSALPNFFPNKEEFSLYASMNTAKEVGGDFYDFYFLNENRLAFMVADVSGKGIPAAMFMMTAKTLIKSLAETGNEISQIFALANEKLCENNEANMFVTAWLGIANLETGIVEFVNAGHNPPLIKRKNESFEYLKSKAGFVLGGMEGIRYATQEIHLNPGDEIYLYTDGVTEAINLENELYGEDKLKNILDSMESLNAKQICERVLKDVNQFAGKAPQFDDITMLYLKLKEN</sequence>
<protein>
    <submittedName>
        <fullName evidence="1">Uncharacterized protein</fullName>
    </submittedName>
</protein>
<organism evidence="1 2">
    <name type="scientific">Candidatus Epulonipiscium fishelsonii</name>
    <dbReference type="NCBI Taxonomy" id="77094"/>
    <lineage>
        <taxon>Bacteria</taxon>
        <taxon>Bacillati</taxon>
        <taxon>Bacillota</taxon>
        <taxon>Clostridia</taxon>
        <taxon>Lachnospirales</taxon>
        <taxon>Lachnospiraceae</taxon>
        <taxon>Candidatus Epulonipiscium</taxon>
    </lineage>
</organism>
<name>A0ACC8XHA9_9FIRM</name>
<dbReference type="EMBL" id="LJHD01000173">
    <property type="protein sequence ID" value="ONI42908.1"/>
    <property type="molecule type" value="Genomic_DNA"/>
</dbReference>
<keyword evidence="2" id="KW-1185">Reference proteome</keyword>
<reference evidence="1" key="1">
    <citation type="submission" date="2016-08" db="EMBL/GenBank/DDBJ databases">
        <authorList>
            <person name="Ngugi D.K."/>
            <person name="Miyake S."/>
            <person name="Stingl U."/>
        </authorList>
    </citation>
    <scope>NUCLEOTIDE SEQUENCE</scope>
    <source>
        <strain evidence="1">SCG-D08WGA-EpuloA1</strain>
    </source>
</reference>
<dbReference type="Proteomes" id="UP000188637">
    <property type="component" value="Unassembled WGS sequence"/>
</dbReference>